<evidence type="ECO:0000259" key="6">
    <source>
        <dbReference type="PROSITE" id="PS51469"/>
    </source>
</evidence>
<keyword evidence="3" id="KW-1133">Transmembrane helix</keyword>
<dbReference type="GO" id="GO:0043495">
    <property type="term" value="F:protein-membrane adaptor activity"/>
    <property type="evidence" value="ECO:0007669"/>
    <property type="project" value="TreeGrafter"/>
</dbReference>
<reference evidence="7 8" key="1">
    <citation type="submission" date="2017-12" db="EMBL/GenBank/DDBJ databases">
        <title>Hemimetabolous genomes reveal molecular basis of termite eusociality.</title>
        <authorList>
            <person name="Harrison M.C."/>
            <person name="Jongepier E."/>
            <person name="Robertson H.M."/>
            <person name="Arning N."/>
            <person name="Bitard-Feildel T."/>
            <person name="Chao H."/>
            <person name="Childers C.P."/>
            <person name="Dinh H."/>
            <person name="Doddapaneni H."/>
            <person name="Dugan S."/>
            <person name="Gowin J."/>
            <person name="Greiner C."/>
            <person name="Han Y."/>
            <person name="Hu H."/>
            <person name="Hughes D.S.T."/>
            <person name="Huylmans A.-K."/>
            <person name="Kemena C."/>
            <person name="Kremer L.P.M."/>
            <person name="Lee S.L."/>
            <person name="Lopez-Ezquerra A."/>
            <person name="Mallet L."/>
            <person name="Monroy-Kuhn J.M."/>
            <person name="Moser A."/>
            <person name="Murali S.C."/>
            <person name="Muzny D.M."/>
            <person name="Otani S."/>
            <person name="Piulachs M.-D."/>
            <person name="Poelchau M."/>
            <person name="Qu J."/>
            <person name="Schaub F."/>
            <person name="Wada-Katsumata A."/>
            <person name="Worley K.C."/>
            <person name="Xie Q."/>
            <person name="Ylla G."/>
            <person name="Poulsen M."/>
            <person name="Gibbs R.A."/>
            <person name="Schal C."/>
            <person name="Richards S."/>
            <person name="Belles X."/>
            <person name="Korb J."/>
            <person name="Bornberg-Bauer E."/>
        </authorList>
    </citation>
    <scope>NUCLEOTIDE SEQUENCE [LARGE SCALE GENOMIC DNA]</scope>
    <source>
        <tissue evidence="7">Whole body</tissue>
    </source>
</reference>
<name>A0A2J7RGG7_9NEOP</name>
<organism evidence="7 8">
    <name type="scientific">Cryptotermes secundus</name>
    <dbReference type="NCBI Taxonomy" id="105785"/>
    <lineage>
        <taxon>Eukaryota</taxon>
        <taxon>Metazoa</taxon>
        <taxon>Ecdysozoa</taxon>
        <taxon>Arthropoda</taxon>
        <taxon>Hexapoda</taxon>
        <taxon>Insecta</taxon>
        <taxon>Pterygota</taxon>
        <taxon>Neoptera</taxon>
        <taxon>Polyneoptera</taxon>
        <taxon>Dictyoptera</taxon>
        <taxon>Blattodea</taxon>
        <taxon>Blattoidea</taxon>
        <taxon>Termitoidae</taxon>
        <taxon>Kalotermitidae</taxon>
        <taxon>Cryptotermitinae</taxon>
        <taxon>Cryptotermes</taxon>
    </lineage>
</organism>
<dbReference type="Proteomes" id="UP000235965">
    <property type="component" value="Unassembled WGS sequence"/>
</dbReference>
<keyword evidence="5" id="KW-0472">Membrane</keyword>
<keyword evidence="2" id="KW-0812">Transmembrane</keyword>
<dbReference type="Pfam" id="PF07738">
    <property type="entry name" value="Sad1_UNC"/>
    <property type="match status" value="1"/>
</dbReference>
<evidence type="ECO:0000256" key="1">
    <source>
        <dbReference type="ARBA" id="ARBA00004370"/>
    </source>
</evidence>
<dbReference type="OrthoDB" id="8196053at2759"/>
<evidence type="ECO:0000256" key="2">
    <source>
        <dbReference type="ARBA" id="ARBA00022692"/>
    </source>
</evidence>
<feature type="domain" description="SUN" evidence="6">
    <location>
        <begin position="167"/>
        <end position="329"/>
    </location>
</feature>
<dbReference type="InterPro" id="IPR045119">
    <property type="entry name" value="SUN1-5"/>
</dbReference>
<dbReference type="PANTHER" id="PTHR12911">
    <property type="entry name" value="SAD1/UNC-84-LIKE PROTEIN-RELATED"/>
    <property type="match status" value="1"/>
</dbReference>
<dbReference type="STRING" id="105785.A0A2J7RGG7"/>
<dbReference type="PROSITE" id="PS51469">
    <property type="entry name" value="SUN"/>
    <property type="match status" value="1"/>
</dbReference>
<dbReference type="Gene3D" id="2.60.120.260">
    <property type="entry name" value="Galactose-binding domain-like"/>
    <property type="match status" value="1"/>
</dbReference>
<dbReference type="AlphaFoldDB" id="A0A2J7RGG7"/>
<evidence type="ECO:0000256" key="4">
    <source>
        <dbReference type="ARBA" id="ARBA00023054"/>
    </source>
</evidence>
<dbReference type="PANTHER" id="PTHR12911:SF8">
    <property type="entry name" value="KLAROID PROTEIN-RELATED"/>
    <property type="match status" value="1"/>
</dbReference>
<dbReference type="InParanoid" id="A0A2J7RGG7"/>
<dbReference type="FunFam" id="2.60.120.260:FF:000009">
    <property type="entry name" value="SUN domain-containing protein 1 isoform X1"/>
    <property type="match status" value="1"/>
</dbReference>
<evidence type="ECO:0000256" key="3">
    <source>
        <dbReference type="ARBA" id="ARBA00022989"/>
    </source>
</evidence>
<dbReference type="EMBL" id="NEVH01003784">
    <property type="protein sequence ID" value="PNF39922.1"/>
    <property type="molecule type" value="Genomic_DNA"/>
</dbReference>
<evidence type="ECO:0000256" key="5">
    <source>
        <dbReference type="ARBA" id="ARBA00023136"/>
    </source>
</evidence>
<comment type="caution">
    <text evidence="7">The sequence shown here is derived from an EMBL/GenBank/DDBJ whole genome shotgun (WGS) entry which is preliminary data.</text>
</comment>
<evidence type="ECO:0000313" key="8">
    <source>
        <dbReference type="Proteomes" id="UP000235965"/>
    </source>
</evidence>
<protein>
    <recommendedName>
        <fullName evidence="6">SUN domain-containing protein</fullName>
    </recommendedName>
</protein>
<comment type="subcellular location">
    <subcellularLocation>
        <location evidence="1">Membrane</location>
    </subcellularLocation>
</comment>
<evidence type="ECO:0000313" key="7">
    <source>
        <dbReference type="EMBL" id="PNF39922.1"/>
    </source>
</evidence>
<keyword evidence="4" id="KW-0175">Coiled coil</keyword>
<sequence length="334" mass="37798">MKTVVLMTYHGNQFCTLVAFFYKGKGFIMQTPEPLPLLPHTAHSNHLSLRDSYTNDRYQCHSRLHTFCVELQTLHGEHEANIKEFHTELKALRDATDMTRKHIDEIKSLVQYVKTKSDVSLRKSNFHANFTVLLLTEASIQKLIEDELAKYDADKLGIPDYALESSGGSIVATPDTRIYKQMTWVTLWGIRLFTTGTNSPRNIIQASLQPGNCWAFEGSRGTVIIKLSARIHITAVTLEHIPQRISTTGNINSAPKMFAVFGLKHDSNDKDHLGYFTYDINGSPTQTFEVIQKAQQNYSFQAVELSVLSNHGNLDYTCIYRFRVHGTAATNVQI</sequence>
<gene>
    <name evidence="7" type="ORF">B7P43_G17223</name>
</gene>
<proteinExistence type="predicted"/>
<dbReference type="InterPro" id="IPR012919">
    <property type="entry name" value="SUN_dom"/>
</dbReference>
<dbReference type="GO" id="GO:0034993">
    <property type="term" value="C:meiotic nuclear membrane microtubule tethering complex"/>
    <property type="evidence" value="ECO:0007669"/>
    <property type="project" value="TreeGrafter"/>
</dbReference>
<accession>A0A2J7RGG7</accession>
<keyword evidence="8" id="KW-1185">Reference proteome</keyword>